<evidence type="ECO:0000256" key="1">
    <source>
        <dbReference type="SAM" id="SignalP"/>
    </source>
</evidence>
<dbReference type="Proteomes" id="UP001521116">
    <property type="component" value="Unassembled WGS sequence"/>
</dbReference>
<comment type="caution">
    <text evidence="2">The sequence shown here is derived from an EMBL/GenBank/DDBJ whole genome shotgun (WGS) entry which is preliminary data.</text>
</comment>
<proteinExistence type="predicted"/>
<evidence type="ECO:0000313" key="3">
    <source>
        <dbReference type="Proteomes" id="UP001521116"/>
    </source>
</evidence>
<organism evidence="2 3">
    <name type="scientific">Neofusicoccum ribis</name>
    <dbReference type="NCBI Taxonomy" id="45134"/>
    <lineage>
        <taxon>Eukaryota</taxon>
        <taxon>Fungi</taxon>
        <taxon>Dikarya</taxon>
        <taxon>Ascomycota</taxon>
        <taxon>Pezizomycotina</taxon>
        <taxon>Dothideomycetes</taxon>
        <taxon>Dothideomycetes incertae sedis</taxon>
        <taxon>Botryosphaeriales</taxon>
        <taxon>Botryosphaeriaceae</taxon>
        <taxon>Neofusicoccum</taxon>
    </lineage>
</organism>
<sequence length="225" mass="23411">MRLATFSLGLLAAGAATAMSIHPRNESLDFDAYRALVLQPDHIQELWKGVSQHIDLVLPGIQCSLADAEGNYTVDPSLASIRSDYCGALENELGSMFPTIRCYGDLDLEAYLANDTASAEPNLQSRATNPVIEADDTSDKDKANTKVKSFISSCSGATHPGNCRACAIAYGAAAVSEIGVCAAAAYAAMASTAGIATPAVVAGMTTCGAHAITTLFANINGCWTR</sequence>
<evidence type="ECO:0008006" key="4">
    <source>
        <dbReference type="Google" id="ProtNLM"/>
    </source>
</evidence>
<accession>A0ABR3SDG4</accession>
<evidence type="ECO:0000313" key="2">
    <source>
        <dbReference type="EMBL" id="KAL1617893.1"/>
    </source>
</evidence>
<dbReference type="EMBL" id="JAJVDC020000220">
    <property type="protein sequence ID" value="KAL1617893.1"/>
    <property type="molecule type" value="Genomic_DNA"/>
</dbReference>
<name>A0ABR3SDG4_9PEZI</name>
<keyword evidence="1" id="KW-0732">Signal</keyword>
<protein>
    <recommendedName>
        <fullName evidence="4">Cell wall protein</fullName>
    </recommendedName>
</protein>
<feature type="chain" id="PRO_5045319804" description="Cell wall protein" evidence="1">
    <location>
        <begin position="19"/>
        <end position="225"/>
    </location>
</feature>
<gene>
    <name evidence="2" type="ORF">SLS56_010771</name>
</gene>
<feature type="signal peptide" evidence="1">
    <location>
        <begin position="1"/>
        <end position="18"/>
    </location>
</feature>
<reference evidence="2 3" key="1">
    <citation type="submission" date="2024-02" db="EMBL/GenBank/DDBJ databases">
        <title>De novo assembly and annotation of 12 fungi associated with fruit tree decline syndrome in Ontario, Canada.</title>
        <authorList>
            <person name="Sulman M."/>
            <person name="Ellouze W."/>
            <person name="Ilyukhin E."/>
        </authorList>
    </citation>
    <scope>NUCLEOTIDE SEQUENCE [LARGE SCALE GENOMIC DNA]</scope>
    <source>
        <strain evidence="2 3">M1-105</strain>
    </source>
</reference>
<keyword evidence="3" id="KW-1185">Reference proteome</keyword>